<dbReference type="Pfam" id="PF06078">
    <property type="entry name" value="DUF937"/>
    <property type="match status" value="1"/>
</dbReference>
<feature type="compositionally biased region" description="Low complexity" evidence="1">
    <location>
        <begin position="143"/>
        <end position="177"/>
    </location>
</feature>
<accession>A0ABS4LBF1</accession>
<name>A0ABS4LBF1_STRAV</name>
<evidence type="ECO:0000313" key="2">
    <source>
        <dbReference type="EMBL" id="MBP2039391.1"/>
    </source>
</evidence>
<evidence type="ECO:0000313" key="3">
    <source>
        <dbReference type="Proteomes" id="UP001519310"/>
    </source>
</evidence>
<evidence type="ECO:0000256" key="1">
    <source>
        <dbReference type="SAM" id="MobiDB-lite"/>
    </source>
</evidence>
<proteinExistence type="predicted"/>
<keyword evidence="3" id="KW-1185">Reference proteome</keyword>
<dbReference type="InterPro" id="IPR009282">
    <property type="entry name" value="DUF937"/>
</dbReference>
<protein>
    <recommendedName>
        <fullName evidence="4">DUF937 domain-containing protein</fullName>
    </recommendedName>
</protein>
<sequence>MSESSFQDEVLGELGDDKLTEIAGLLGTDTAGAKEAVSETVGTMAGDLRQKAAGDDADGEEVREALAEVAEPPLQGVATLGGLGGLLGGGMMAGVLAKVSKPVAGAVSKKTGIPAATVSRVIEMLIPVVLAVLAKRAAGKAPGAGAAGTTAGAAGTAPGAAPRTSPAPGGGLADLLGQILGGGKK</sequence>
<organism evidence="2 3">
    <name type="scientific">Streptomyces avidinii</name>
    <dbReference type="NCBI Taxonomy" id="1895"/>
    <lineage>
        <taxon>Bacteria</taxon>
        <taxon>Bacillati</taxon>
        <taxon>Actinomycetota</taxon>
        <taxon>Actinomycetes</taxon>
        <taxon>Kitasatosporales</taxon>
        <taxon>Streptomycetaceae</taxon>
        <taxon>Streptomyces</taxon>
    </lineage>
</organism>
<dbReference type="RefSeq" id="WP_189964527.1">
    <property type="nucleotide sequence ID" value="NZ_BMVL01000001.1"/>
</dbReference>
<reference evidence="2 3" key="1">
    <citation type="submission" date="2021-03" db="EMBL/GenBank/DDBJ databases">
        <title>Genomic Encyclopedia of Type Strains, Phase IV (KMG-IV): sequencing the most valuable type-strain genomes for metagenomic binning, comparative biology and taxonomic classification.</title>
        <authorList>
            <person name="Goeker M."/>
        </authorList>
    </citation>
    <scope>NUCLEOTIDE SEQUENCE [LARGE SCALE GENOMIC DNA]</scope>
    <source>
        <strain evidence="2 3">DSM 40526</strain>
    </source>
</reference>
<evidence type="ECO:0008006" key="4">
    <source>
        <dbReference type="Google" id="ProtNLM"/>
    </source>
</evidence>
<feature type="region of interest" description="Disordered" evidence="1">
    <location>
        <begin position="143"/>
        <end position="185"/>
    </location>
</feature>
<gene>
    <name evidence="2" type="ORF">J2Z77_005217</name>
</gene>
<comment type="caution">
    <text evidence="2">The sequence shown here is derived from an EMBL/GenBank/DDBJ whole genome shotgun (WGS) entry which is preliminary data.</text>
</comment>
<dbReference type="EMBL" id="JAGGLQ010000011">
    <property type="protein sequence ID" value="MBP2039391.1"/>
    <property type="molecule type" value="Genomic_DNA"/>
</dbReference>
<dbReference type="Proteomes" id="UP001519310">
    <property type="component" value="Unassembled WGS sequence"/>
</dbReference>